<dbReference type="FunFam" id="3.40.930.10:FF:000009">
    <property type="entry name" value="PTS system, fructose specific IIABC component"/>
    <property type="match status" value="1"/>
</dbReference>
<dbReference type="InterPro" id="IPR051541">
    <property type="entry name" value="PTS_SugarTrans_NitroReg"/>
</dbReference>
<reference evidence="4" key="1">
    <citation type="journal article" date="2015" name="Nature">
        <title>Complex archaea that bridge the gap between prokaryotes and eukaryotes.</title>
        <authorList>
            <person name="Spang A."/>
            <person name="Saw J.H."/>
            <person name="Jorgensen S.L."/>
            <person name="Zaremba-Niedzwiedzka K."/>
            <person name="Martijn J."/>
            <person name="Lind A.E."/>
            <person name="van Eijk R."/>
            <person name="Schleper C."/>
            <person name="Guy L."/>
            <person name="Ettema T.J."/>
        </authorList>
    </citation>
    <scope>NUCLEOTIDE SEQUENCE</scope>
</reference>
<evidence type="ECO:0000259" key="3">
    <source>
        <dbReference type="PROSITE" id="PS51094"/>
    </source>
</evidence>
<comment type="caution">
    <text evidence="4">The sequence shown here is derived from an EMBL/GenBank/DDBJ whole genome shotgun (WGS) entry which is preliminary data.</text>
</comment>
<dbReference type="AlphaFoldDB" id="A0A0F9FJH1"/>
<gene>
    <name evidence="4" type="ORF">LCGC14_2297490</name>
</gene>
<comment type="subcellular location">
    <subcellularLocation>
        <location evidence="1">Cytoplasm</location>
    </subcellularLocation>
</comment>
<sequence length="164" mass="17422">MREAGWNVQMRLTDILSLDCIAPRMSAADKTSAITEMVDLIAAAGKLLDRDLMLQAALEREATRTTGIGNGLAIPHGKSAAVGQLVMAVGRLGQPIDFESIDGKPVSIVIFLASPLDKTGPHIQALARISRLMTDPDFREALETAETAEGILDLIASSEAELAN</sequence>
<proteinExistence type="predicted"/>
<dbReference type="Gene3D" id="3.40.930.10">
    <property type="entry name" value="Mannitol-specific EII, Chain A"/>
    <property type="match status" value="1"/>
</dbReference>
<dbReference type="PROSITE" id="PS00372">
    <property type="entry name" value="PTS_EIIA_TYPE_2_HIS"/>
    <property type="match status" value="1"/>
</dbReference>
<name>A0A0F9FJH1_9ZZZZ</name>
<feature type="domain" description="PTS EIIA type-2" evidence="3">
    <location>
        <begin position="14"/>
        <end position="158"/>
    </location>
</feature>
<evidence type="ECO:0000256" key="2">
    <source>
        <dbReference type="ARBA" id="ARBA00022679"/>
    </source>
</evidence>
<dbReference type="SUPFAM" id="SSF55804">
    <property type="entry name" value="Phoshotransferase/anion transport protein"/>
    <property type="match status" value="1"/>
</dbReference>
<evidence type="ECO:0000256" key="1">
    <source>
        <dbReference type="ARBA" id="ARBA00004496"/>
    </source>
</evidence>
<dbReference type="InterPro" id="IPR016152">
    <property type="entry name" value="PTrfase/Anion_transptr"/>
</dbReference>
<dbReference type="InterPro" id="IPR002178">
    <property type="entry name" value="PTS_EIIA_type-2_dom"/>
</dbReference>
<protein>
    <recommendedName>
        <fullName evidence="3">PTS EIIA type-2 domain-containing protein</fullName>
    </recommendedName>
</protein>
<dbReference type="Pfam" id="PF00359">
    <property type="entry name" value="PTS_EIIA_2"/>
    <property type="match status" value="1"/>
</dbReference>
<dbReference type="PANTHER" id="PTHR47738">
    <property type="entry name" value="PTS SYSTEM FRUCTOSE-LIKE EIIA COMPONENT-RELATED"/>
    <property type="match status" value="1"/>
</dbReference>
<dbReference type="GO" id="GO:0005737">
    <property type="term" value="C:cytoplasm"/>
    <property type="evidence" value="ECO:0007669"/>
    <property type="project" value="UniProtKB-SubCell"/>
</dbReference>
<dbReference type="PROSITE" id="PS51094">
    <property type="entry name" value="PTS_EIIA_TYPE_2"/>
    <property type="match status" value="1"/>
</dbReference>
<accession>A0A0F9FJH1</accession>
<evidence type="ECO:0000313" key="4">
    <source>
        <dbReference type="EMBL" id="KKL51237.1"/>
    </source>
</evidence>
<dbReference type="EMBL" id="LAZR01032319">
    <property type="protein sequence ID" value="KKL51237.1"/>
    <property type="molecule type" value="Genomic_DNA"/>
</dbReference>
<keyword evidence="2" id="KW-0808">Transferase</keyword>
<dbReference type="GO" id="GO:0016740">
    <property type="term" value="F:transferase activity"/>
    <property type="evidence" value="ECO:0007669"/>
    <property type="project" value="UniProtKB-KW"/>
</dbReference>
<organism evidence="4">
    <name type="scientific">marine sediment metagenome</name>
    <dbReference type="NCBI Taxonomy" id="412755"/>
    <lineage>
        <taxon>unclassified sequences</taxon>
        <taxon>metagenomes</taxon>
        <taxon>ecological metagenomes</taxon>
    </lineage>
</organism>
<dbReference type="CDD" id="cd00211">
    <property type="entry name" value="PTS_IIA_fru"/>
    <property type="match status" value="1"/>
</dbReference>